<sequence>MLLKEAMMKEIRHLLAELKNYPTNLFVYSANRAMSNIQAVGVEDAEISMMLGLVVCEPNGNEQGFIKIGDVTGEVKP</sequence>
<reference evidence="1" key="1">
    <citation type="journal article" date="2015" name="Nature">
        <title>Complex archaea that bridge the gap between prokaryotes and eukaryotes.</title>
        <authorList>
            <person name="Spang A."/>
            <person name="Saw J.H."/>
            <person name="Jorgensen S.L."/>
            <person name="Zaremba-Niedzwiedzka K."/>
            <person name="Martijn J."/>
            <person name="Lind A.E."/>
            <person name="van Eijk R."/>
            <person name="Schleper C."/>
            <person name="Guy L."/>
            <person name="Ettema T.J."/>
        </authorList>
    </citation>
    <scope>NUCLEOTIDE SEQUENCE</scope>
</reference>
<protein>
    <submittedName>
        <fullName evidence="1">Uncharacterized protein</fullName>
    </submittedName>
</protein>
<proteinExistence type="predicted"/>
<dbReference type="AlphaFoldDB" id="A0A0F8ZJX3"/>
<name>A0A0F8ZJX3_9ZZZZ</name>
<accession>A0A0F8ZJX3</accession>
<evidence type="ECO:0000313" key="1">
    <source>
        <dbReference type="EMBL" id="KKK94102.1"/>
    </source>
</evidence>
<comment type="caution">
    <text evidence="1">The sequence shown here is derived from an EMBL/GenBank/DDBJ whole genome shotgun (WGS) entry which is preliminary data.</text>
</comment>
<gene>
    <name evidence="1" type="ORF">LCGC14_2686220</name>
</gene>
<dbReference type="EMBL" id="LAZR01047491">
    <property type="protein sequence ID" value="KKK94102.1"/>
    <property type="molecule type" value="Genomic_DNA"/>
</dbReference>
<organism evidence="1">
    <name type="scientific">marine sediment metagenome</name>
    <dbReference type="NCBI Taxonomy" id="412755"/>
    <lineage>
        <taxon>unclassified sequences</taxon>
        <taxon>metagenomes</taxon>
        <taxon>ecological metagenomes</taxon>
    </lineage>
</organism>